<dbReference type="PROSITE" id="PS50088">
    <property type="entry name" value="ANK_REPEAT"/>
    <property type="match status" value="1"/>
</dbReference>
<reference evidence="10" key="1">
    <citation type="submission" date="2017-01" db="EMBL/GenBank/DDBJ databases">
        <title>Comparative genomics of anhydrobiosis in the tardigrade Hypsibius dujardini.</title>
        <authorList>
            <person name="Yoshida Y."/>
            <person name="Koutsovoulos G."/>
            <person name="Laetsch D."/>
            <person name="Stevens L."/>
            <person name="Kumar S."/>
            <person name="Horikawa D."/>
            <person name="Ishino K."/>
            <person name="Komine S."/>
            <person name="Tomita M."/>
            <person name="Blaxter M."/>
            <person name="Arakawa K."/>
        </authorList>
    </citation>
    <scope>NUCLEOTIDE SEQUENCE [LARGE SCALE GENOMIC DNA]</scope>
    <source>
        <strain evidence="10">Z151</strain>
    </source>
</reference>
<dbReference type="GO" id="GO:0022857">
    <property type="term" value="F:transmembrane transporter activity"/>
    <property type="evidence" value="ECO:0007669"/>
    <property type="project" value="TreeGrafter"/>
</dbReference>
<dbReference type="EMBL" id="MTYJ01000108">
    <property type="protein sequence ID" value="OQV14235.1"/>
    <property type="molecule type" value="Genomic_DNA"/>
</dbReference>
<keyword evidence="5" id="KW-0406">Ion transport</keyword>
<dbReference type="InterPro" id="IPR036770">
    <property type="entry name" value="Ankyrin_rpt-contain_sf"/>
</dbReference>
<keyword evidence="2" id="KW-0716">Sensory transduction</keyword>
<dbReference type="PANTHER" id="PTHR47143">
    <property type="entry name" value="TRANSIENT RECEPTOR POTENTIAL CATION CHANNEL PROTEIN PAINLESS"/>
    <property type="match status" value="1"/>
</dbReference>
<keyword evidence="3" id="KW-0677">Repeat</keyword>
<dbReference type="GO" id="GO:0034220">
    <property type="term" value="P:monoatomic ion transmembrane transport"/>
    <property type="evidence" value="ECO:0007669"/>
    <property type="project" value="UniProtKB-KW"/>
</dbReference>
<evidence type="ECO:0000256" key="8">
    <source>
        <dbReference type="PROSITE-ProRule" id="PRU00023"/>
    </source>
</evidence>
<dbReference type="SUPFAM" id="SSF48403">
    <property type="entry name" value="Ankyrin repeat"/>
    <property type="match status" value="1"/>
</dbReference>
<evidence type="ECO:0000256" key="6">
    <source>
        <dbReference type="ARBA" id="ARBA00023180"/>
    </source>
</evidence>
<evidence type="ECO:0000256" key="4">
    <source>
        <dbReference type="ARBA" id="ARBA00023043"/>
    </source>
</evidence>
<keyword evidence="6" id="KW-0325">Glycoprotein</keyword>
<evidence type="ECO:0000313" key="9">
    <source>
        <dbReference type="EMBL" id="OQV14235.1"/>
    </source>
</evidence>
<name>A0A1W0WGA9_HYPEX</name>
<evidence type="ECO:0000256" key="1">
    <source>
        <dbReference type="ARBA" id="ARBA00022448"/>
    </source>
</evidence>
<proteinExistence type="predicted"/>
<dbReference type="SMART" id="SM00248">
    <property type="entry name" value="ANK"/>
    <property type="match status" value="2"/>
</dbReference>
<dbReference type="InterPro" id="IPR002110">
    <property type="entry name" value="Ankyrin_rpt"/>
</dbReference>
<dbReference type="Pfam" id="PF12796">
    <property type="entry name" value="Ank_2"/>
    <property type="match status" value="1"/>
</dbReference>
<keyword evidence="1" id="KW-0813">Transport</keyword>
<dbReference type="PANTHER" id="PTHR47143:SF1">
    <property type="entry name" value="ION_TRANS DOMAIN-CONTAINING PROTEIN"/>
    <property type="match status" value="1"/>
</dbReference>
<dbReference type="GO" id="GO:1902495">
    <property type="term" value="C:transmembrane transporter complex"/>
    <property type="evidence" value="ECO:0007669"/>
    <property type="project" value="TreeGrafter"/>
</dbReference>
<dbReference type="OrthoDB" id="1661883at2759"/>
<keyword evidence="4 8" id="KW-0040">ANK repeat</keyword>
<organism evidence="9 10">
    <name type="scientific">Hypsibius exemplaris</name>
    <name type="common">Freshwater tardigrade</name>
    <dbReference type="NCBI Taxonomy" id="2072580"/>
    <lineage>
        <taxon>Eukaryota</taxon>
        <taxon>Metazoa</taxon>
        <taxon>Ecdysozoa</taxon>
        <taxon>Tardigrada</taxon>
        <taxon>Eutardigrada</taxon>
        <taxon>Parachela</taxon>
        <taxon>Hypsibioidea</taxon>
        <taxon>Hypsibiidae</taxon>
        <taxon>Hypsibius</taxon>
    </lineage>
</organism>
<evidence type="ECO:0000256" key="2">
    <source>
        <dbReference type="ARBA" id="ARBA00022606"/>
    </source>
</evidence>
<accession>A0A1W0WGA9</accession>
<dbReference type="PROSITE" id="PS50297">
    <property type="entry name" value="ANK_REP_REGION"/>
    <property type="match status" value="1"/>
</dbReference>
<evidence type="ECO:0000256" key="3">
    <source>
        <dbReference type="ARBA" id="ARBA00022737"/>
    </source>
</evidence>
<evidence type="ECO:0000256" key="7">
    <source>
        <dbReference type="ARBA" id="ARBA00023303"/>
    </source>
</evidence>
<dbReference type="AlphaFoldDB" id="A0A1W0WGA9"/>
<keyword evidence="10" id="KW-1185">Reference proteome</keyword>
<protein>
    <submittedName>
        <fullName evidence="9">Uncharacterized protein</fullName>
    </submittedName>
</protein>
<dbReference type="Proteomes" id="UP000192578">
    <property type="component" value="Unassembled WGS sequence"/>
</dbReference>
<comment type="caution">
    <text evidence="9">The sequence shown here is derived from an EMBL/GenBank/DDBJ whole genome shotgun (WGS) entry which is preliminary data.</text>
</comment>
<keyword evidence="7" id="KW-0407">Ion channel</keyword>
<evidence type="ECO:0000256" key="5">
    <source>
        <dbReference type="ARBA" id="ARBA00023065"/>
    </source>
</evidence>
<evidence type="ECO:0000313" key="10">
    <source>
        <dbReference type="Proteomes" id="UP000192578"/>
    </source>
</evidence>
<dbReference type="InterPro" id="IPR052076">
    <property type="entry name" value="TRP_cation_channel"/>
</dbReference>
<sequence length="82" mass="8780">MGSIATYFSLVLDAADKDGSTALHLAAANDAAEAVQYLLAIGAVVKEDAYGRTPMDLAIFHKNERAALAFVNSAHWKEIVMQ</sequence>
<dbReference type="Gene3D" id="1.25.40.20">
    <property type="entry name" value="Ankyrin repeat-containing domain"/>
    <property type="match status" value="1"/>
</dbReference>
<feature type="repeat" description="ANK" evidence="8">
    <location>
        <begin position="18"/>
        <end position="43"/>
    </location>
</feature>
<gene>
    <name evidence="9" type="ORF">BV898_11589</name>
</gene>